<dbReference type="SUPFAM" id="SSF52021">
    <property type="entry name" value="Carbamoyl phosphate synthetase, small subunit N-terminal domain"/>
    <property type="match status" value="1"/>
</dbReference>
<evidence type="ECO:0000256" key="6">
    <source>
        <dbReference type="ARBA" id="ARBA00022962"/>
    </source>
</evidence>
<comment type="pathway">
    <text evidence="1 8">Amino-acid biosynthesis; L-arginine biosynthesis; carbamoyl phosphate from bicarbonate: step 1/1.</text>
</comment>
<dbReference type="Gene3D" id="3.50.30.20">
    <property type="entry name" value="Carbamoyl-phosphate synthase small subunit, N-terminal domain"/>
    <property type="match status" value="1"/>
</dbReference>
<evidence type="ECO:0000256" key="4">
    <source>
        <dbReference type="ARBA" id="ARBA00022741"/>
    </source>
</evidence>
<dbReference type="PANTHER" id="PTHR43418:SF7">
    <property type="entry name" value="CARBAMOYL-PHOSPHATE SYNTHASE SMALL CHAIN"/>
    <property type="match status" value="1"/>
</dbReference>
<feature type="binding site" evidence="8">
    <location>
        <position position="291"/>
    </location>
    <ligand>
        <name>L-glutamine</name>
        <dbReference type="ChEBI" id="CHEBI:58359"/>
    </ligand>
</feature>
<feature type="region of interest" description="CPSase" evidence="8">
    <location>
        <begin position="1"/>
        <end position="200"/>
    </location>
</feature>
<dbReference type="NCBIfam" id="TIGR01368">
    <property type="entry name" value="CPSaseIIsmall"/>
    <property type="match status" value="1"/>
</dbReference>
<feature type="binding site" evidence="8">
    <location>
        <position position="261"/>
    </location>
    <ligand>
        <name>L-glutamine</name>
        <dbReference type="ChEBI" id="CHEBI:58359"/>
    </ligand>
</feature>
<evidence type="ECO:0000259" key="10">
    <source>
        <dbReference type="SMART" id="SM01097"/>
    </source>
</evidence>
<accession>A0ABM8G6B7</accession>
<feature type="binding site" evidence="8">
    <location>
        <position position="65"/>
    </location>
    <ligand>
        <name>L-glutamine</name>
        <dbReference type="ChEBI" id="CHEBI:58359"/>
    </ligand>
</feature>
<comment type="subunit">
    <text evidence="8">Composed of two chains; the small (or glutamine) chain promotes the hydrolysis of glutamine to ammonia, which is used by the large (or ammonia) chain to synthesize carbamoyl phosphate. Tetramer of heterodimers (alpha,beta)4.</text>
</comment>
<evidence type="ECO:0000256" key="7">
    <source>
        <dbReference type="ARBA" id="ARBA00048816"/>
    </source>
</evidence>
<evidence type="ECO:0000256" key="3">
    <source>
        <dbReference type="ARBA" id="ARBA00022598"/>
    </source>
</evidence>
<evidence type="ECO:0000313" key="12">
    <source>
        <dbReference type="Proteomes" id="UP001321475"/>
    </source>
</evidence>
<feature type="binding site" evidence="8">
    <location>
        <position position="329"/>
    </location>
    <ligand>
        <name>L-glutamine</name>
        <dbReference type="ChEBI" id="CHEBI:58359"/>
    </ligand>
</feature>
<keyword evidence="3 8" id="KW-0436">Ligase</keyword>
<gene>
    <name evidence="8 11" type="primary">carA</name>
    <name evidence="11" type="ORF">GCM10025865_29690</name>
</gene>
<comment type="similarity">
    <text evidence="2 8">Belongs to the CarA family.</text>
</comment>
<comment type="pathway">
    <text evidence="8">Pyrimidine metabolism; UMP biosynthesis via de novo pathway; (S)-dihydroorotate from bicarbonate: step 1/3.</text>
</comment>
<dbReference type="InterPro" id="IPR035686">
    <property type="entry name" value="CPSase_GATase1"/>
</dbReference>
<evidence type="ECO:0000256" key="1">
    <source>
        <dbReference type="ARBA" id="ARBA00005077"/>
    </source>
</evidence>
<keyword evidence="12" id="KW-1185">Reference proteome</keyword>
<feature type="domain" description="Carbamoyl-phosphate synthase small subunit N-terminal" evidence="10">
    <location>
        <begin position="21"/>
        <end position="151"/>
    </location>
</feature>
<keyword evidence="5 8" id="KW-0067">ATP-binding</keyword>
<dbReference type="Proteomes" id="UP001321475">
    <property type="component" value="Chromosome"/>
</dbReference>
<dbReference type="NCBIfam" id="NF009475">
    <property type="entry name" value="PRK12838.1"/>
    <property type="match status" value="1"/>
</dbReference>
<dbReference type="PRINTS" id="PR00096">
    <property type="entry name" value="GATASE"/>
</dbReference>
<name>A0ABM8G6B7_9CELL</name>
<keyword evidence="8" id="KW-0055">Arginine biosynthesis</keyword>
<keyword evidence="8" id="KW-0028">Amino-acid biosynthesis</keyword>
<dbReference type="SMART" id="SM01097">
    <property type="entry name" value="CPSase_sm_chain"/>
    <property type="match status" value="1"/>
</dbReference>
<dbReference type="PRINTS" id="PR00099">
    <property type="entry name" value="CPSGATASE"/>
</dbReference>
<protein>
    <recommendedName>
        <fullName evidence="8">Carbamoyl phosphate synthase small chain</fullName>
        <ecNumber evidence="8">6.3.5.5</ecNumber>
    </recommendedName>
    <alternativeName>
        <fullName evidence="8">Carbamoyl phosphate synthetase glutamine chain</fullName>
    </alternativeName>
</protein>
<reference evidence="12" key="1">
    <citation type="journal article" date="2019" name="Int. J. Syst. Evol. Microbiol.">
        <title>The Global Catalogue of Microorganisms (GCM) 10K type strain sequencing project: providing services to taxonomists for standard genome sequencing and annotation.</title>
        <authorList>
            <consortium name="The Broad Institute Genomics Platform"/>
            <consortium name="The Broad Institute Genome Sequencing Center for Infectious Disease"/>
            <person name="Wu L."/>
            <person name="Ma J."/>
        </authorList>
    </citation>
    <scope>NUCLEOTIDE SEQUENCE [LARGE SCALE GENOMIC DNA]</scope>
    <source>
        <strain evidence="12">NBRC 108565</strain>
    </source>
</reference>
<dbReference type="InterPro" id="IPR050472">
    <property type="entry name" value="Anth_synth/Amidotransfase"/>
</dbReference>
<feature type="active site" description="Nucleophile" evidence="8">
    <location>
        <position position="287"/>
    </location>
</feature>
<feature type="binding site" evidence="8">
    <location>
        <position position="288"/>
    </location>
    <ligand>
        <name>L-glutamine</name>
        <dbReference type="ChEBI" id="CHEBI:58359"/>
    </ligand>
</feature>
<evidence type="ECO:0000313" key="11">
    <source>
        <dbReference type="EMBL" id="BDZ43670.1"/>
    </source>
</evidence>
<dbReference type="Pfam" id="PF00988">
    <property type="entry name" value="CPSase_sm_chain"/>
    <property type="match status" value="1"/>
</dbReference>
<dbReference type="SUPFAM" id="SSF52317">
    <property type="entry name" value="Class I glutamine amidotransferase-like"/>
    <property type="match status" value="1"/>
</dbReference>
<keyword evidence="6 8" id="KW-0315">Glutamine amidotransferase</keyword>
<keyword evidence="4 8" id="KW-0547">Nucleotide-binding</keyword>
<feature type="region of interest" description="Disordered" evidence="9">
    <location>
        <begin position="1"/>
        <end position="20"/>
    </location>
</feature>
<feature type="binding site" evidence="8">
    <location>
        <position position="331"/>
    </location>
    <ligand>
        <name>L-glutamine</name>
        <dbReference type="ChEBI" id="CHEBI:58359"/>
    </ligand>
</feature>
<feature type="binding site" evidence="8">
    <location>
        <position position="332"/>
    </location>
    <ligand>
        <name>L-glutamine</name>
        <dbReference type="ChEBI" id="CHEBI:58359"/>
    </ligand>
</feature>
<evidence type="ECO:0000256" key="5">
    <source>
        <dbReference type="ARBA" id="ARBA00022840"/>
    </source>
</evidence>
<dbReference type="InterPro" id="IPR017926">
    <property type="entry name" value="GATASE"/>
</dbReference>
<comment type="function">
    <text evidence="8">Small subunit of the glutamine-dependent carbamoyl phosphate synthetase (CPSase). CPSase catalyzes the formation of carbamoyl phosphate from the ammonia moiety of glutamine, carbonate, and phosphate donated by ATP, constituting the first step of 2 biosynthetic pathways, one leading to arginine and/or urea and the other to pyrimidine nucleotides. The small subunit (glutamine amidotransferase) binds and cleaves glutamine to supply the large subunit with the substrate ammonia.</text>
</comment>
<evidence type="ECO:0000256" key="2">
    <source>
        <dbReference type="ARBA" id="ARBA00007800"/>
    </source>
</evidence>
<evidence type="ECO:0000256" key="8">
    <source>
        <dbReference type="HAMAP-Rule" id="MF_01209"/>
    </source>
</evidence>
<comment type="catalytic activity">
    <reaction evidence="8">
        <text>L-glutamine + H2O = L-glutamate + NH4(+)</text>
        <dbReference type="Rhea" id="RHEA:15889"/>
        <dbReference type="ChEBI" id="CHEBI:15377"/>
        <dbReference type="ChEBI" id="CHEBI:28938"/>
        <dbReference type="ChEBI" id="CHEBI:29985"/>
        <dbReference type="ChEBI" id="CHEBI:58359"/>
    </reaction>
</comment>
<dbReference type="Pfam" id="PF00117">
    <property type="entry name" value="GATase"/>
    <property type="match status" value="1"/>
</dbReference>
<sequence length="419" mass="44779">MTTETHAPAPASAPGRAGADDTAVLVLEDGRTATGRAYGALGATVGEIVFNTGMTGYQETLTDPSYHRQIVVMTAPHIGNTGVNDEDDESSRIWVSGYVVRDAARRSSNWRARRTLDDELVAQGVVGISDVDTRALTRHLRELGTMRAGIFSGDALVRDGRPRTTEDLVAEVVSAPRMAGSDLAKEVSTDEVYTVEPSGVHGESDAPALGTVVAVDLGIKTMTPVRLAERGLRVHVVPSTTTIEQIEALSPDGVFFSNGPGDPGAATVEVDLLRAVLDRGIPYFGICFGNQILGRALGYETYKLGYGHRGINQPVMDRTTGKVEVTAHNHGFAVDAPRDGESVAPHDDGRYGRVRVSHVCLNDDVVEGLECLDRPAFSVQYHPEAAAGPHDAAYLFDRFVDLMNLTATDGKESTRAAQN</sequence>
<keyword evidence="8" id="KW-0665">Pyrimidine biosynthesis</keyword>
<dbReference type="CDD" id="cd01744">
    <property type="entry name" value="GATase1_CPSase"/>
    <property type="match status" value="1"/>
</dbReference>
<dbReference type="Gene3D" id="3.40.50.880">
    <property type="match status" value="1"/>
</dbReference>
<organism evidence="11 12">
    <name type="scientific">Paraoerskovia sediminicola</name>
    <dbReference type="NCBI Taxonomy" id="1138587"/>
    <lineage>
        <taxon>Bacteria</taxon>
        <taxon>Bacillati</taxon>
        <taxon>Actinomycetota</taxon>
        <taxon>Actinomycetes</taxon>
        <taxon>Micrococcales</taxon>
        <taxon>Cellulomonadaceae</taxon>
        <taxon>Paraoerskovia</taxon>
    </lineage>
</organism>
<dbReference type="InterPro" id="IPR006274">
    <property type="entry name" value="CarbamoylP_synth_ssu"/>
</dbReference>
<feature type="binding site" evidence="8">
    <location>
        <position position="259"/>
    </location>
    <ligand>
        <name>L-glutamine</name>
        <dbReference type="ChEBI" id="CHEBI:58359"/>
    </ligand>
</feature>
<comment type="catalytic activity">
    <reaction evidence="7 8">
        <text>hydrogencarbonate + L-glutamine + 2 ATP + H2O = carbamoyl phosphate + L-glutamate + 2 ADP + phosphate + 2 H(+)</text>
        <dbReference type="Rhea" id="RHEA:18633"/>
        <dbReference type="ChEBI" id="CHEBI:15377"/>
        <dbReference type="ChEBI" id="CHEBI:15378"/>
        <dbReference type="ChEBI" id="CHEBI:17544"/>
        <dbReference type="ChEBI" id="CHEBI:29985"/>
        <dbReference type="ChEBI" id="CHEBI:30616"/>
        <dbReference type="ChEBI" id="CHEBI:43474"/>
        <dbReference type="ChEBI" id="CHEBI:58228"/>
        <dbReference type="ChEBI" id="CHEBI:58359"/>
        <dbReference type="ChEBI" id="CHEBI:456216"/>
        <dbReference type="EC" id="6.3.5.5"/>
    </reaction>
</comment>
<dbReference type="HAMAP" id="MF_01209">
    <property type="entry name" value="CPSase_S_chain"/>
    <property type="match status" value="1"/>
</dbReference>
<dbReference type="EC" id="6.3.5.5" evidence="8"/>
<feature type="compositionally biased region" description="Low complexity" evidence="9">
    <location>
        <begin position="7"/>
        <end position="17"/>
    </location>
</feature>
<feature type="active site" evidence="8">
    <location>
        <position position="382"/>
    </location>
</feature>
<dbReference type="EMBL" id="AP027729">
    <property type="protein sequence ID" value="BDZ43670.1"/>
    <property type="molecule type" value="Genomic_DNA"/>
</dbReference>
<dbReference type="PANTHER" id="PTHR43418">
    <property type="entry name" value="MULTIFUNCTIONAL TRYPTOPHAN BIOSYNTHESIS PROTEIN-RELATED"/>
    <property type="match status" value="1"/>
</dbReference>
<dbReference type="PRINTS" id="PR00097">
    <property type="entry name" value="ANTSNTHASEII"/>
</dbReference>
<dbReference type="InterPro" id="IPR002474">
    <property type="entry name" value="CarbamoylP_synth_ssu_N"/>
</dbReference>
<dbReference type="RefSeq" id="WP_434019697.1">
    <property type="nucleotide sequence ID" value="NZ_AP027729.1"/>
</dbReference>
<feature type="active site" evidence="8">
    <location>
        <position position="384"/>
    </location>
</feature>
<evidence type="ECO:0000256" key="9">
    <source>
        <dbReference type="SAM" id="MobiDB-lite"/>
    </source>
</evidence>
<dbReference type="PROSITE" id="PS51273">
    <property type="entry name" value="GATASE_TYPE_1"/>
    <property type="match status" value="1"/>
</dbReference>
<proteinExistence type="inferred from homology"/>
<dbReference type="InterPro" id="IPR036480">
    <property type="entry name" value="CarbP_synth_ssu_N_sf"/>
</dbReference>
<dbReference type="InterPro" id="IPR029062">
    <property type="entry name" value="Class_I_gatase-like"/>
</dbReference>